<name>X1GNZ6_9ZZZZ</name>
<dbReference type="GO" id="GO:0003700">
    <property type="term" value="F:DNA-binding transcription factor activity"/>
    <property type="evidence" value="ECO:0007669"/>
    <property type="project" value="InterPro"/>
</dbReference>
<dbReference type="Gene3D" id="3.90.75.20">
    <property type="match status" value="1"/>
</dbReference>
<reference evidence="5" key="1">
    <citation type="journal article" date="2014" name="Front. Microbiol.">
        <title>High frequency of phylogenetically diverse reductive dehalogenase-homologous genes in deep subseafloor sedimentary metagenomes.</title>
        <authorList>
            <person name="Kawai M."/>
            <person name="Futagami T."/>
            <person name="Toyoda A."/>
            <person name="Takaki Y."/>
            <person name="Nishi S."/>
            <person name="Hori S."/>
            <person name="Arai W."/>
            <person name="Tsubouchi T."/>
            <person name="Morono Y."/>
            <person name="Uchiyama I."/>
            <person name="Ito T."/>
            <person name="Fujiyama A."/>
            <person name="Inagaki F."/>
            <person name="Takami H."/>
        </authorList>
    </citation>
    <scope>NUCLEOTIDE SEQUENCE</scope>
    <source>
        <strain evidence="5">Expedition CK06-06</strain>
    </source>
</reference>
<dbReference type="InterPro" id="IPR044925">
    <property type="entry name" value="His-Me_finger_sf"/>
</dbReference>
<keyword evidence="2" id="KW-0238">DNA-binding</keyword>
<dbReference type="SUPFAM" id="SSF54060">
    <property type="entry name" value="His-Me finger endonucleases"/>
    <property type="match status" value="1"/>
</dbReference>
<dbReference type="EMBL" id="BARU01006289">
    <property type="protein sequence ID" value="GAH46575.1"/>
    <property type="molecule type" value="Genomic_DNA"/>
</dbReference>
<dbReference type="AlphaFoldDB" id="X1GNZ6"/>
<accession>X1GNZ6</accession>
<evidence type="ECO:0000256" key="3">
    <source>
        <dbReference type="ARBA" id="ARBA00023163"/>
    </source>
</evidence>
<keyword evidence="1" id="KW-0805">Transcription regulation</keyword>
<dbReference type="PROSITE" id="PS51032">
    <property type="entry name" value="AP2_ERF"/>
    <property type="match status" value="1"/>
</dbReference>
<evidence type="ECO:0000256" key="2">
    <source>
        <dbReference type="ARBA" id="ARBA00023125"/>
    </source>
</evidence>
<dbReference type="Pfam" id="PF13392">
    <property type="entry name" value="HNH_3"/>
    <property type="match status" value="1"/>
</dbReference>
<evidence type="ECO:0000259" key="4">
    <source>
        <dbReference type="PROSITE" id="PS51032"/>
    </source>
</evidence>
<evidence type="ECO:0000313" key="5">
    <source>
        <dbReference type="EMBL" id="GAH46575.1"/>
    </source>
</evidence>
<dbReference type="InterPro" id="IPR036955">
    <property type="entry name" value="AP2/ERF_dom_sf"/>
</dbReference>
<keyword evidence="3" id="KW-0804">Transcription</keyword>
<dbReference type="GO" id="GO:0003677">
    <property type="term" value="F:DNA binding"/>
    <property type="evidence" value="ECO:0007669"/>
    <property type="project" value="UniProtKB-KW"/>
</dbReference>
<dbReference type="InterPro" id="IPR016177">
    <property type="entry name" value="DNA-bd_dom_sf"/>
</dbReference>
<protein>
    <recommendedName>
        <fullName evidence="4">AP2/ERF domain-containing protein</fullName>
    </recommendedName>
</protein>
<evidence type="ECO:0000256" key="1">
    <source>
        <dbReference type="ARBA" id="ARBA00023015"/>
    </source>
</evidence>
<comment type="caution">
    <text evidence="5">The sequence shown here is derived from an EMBL/GenBank/DDBJ whole genome shotgun (WGS) entry which is preliminary data.</text>
</comment>
<dbReference type="SUPFAM" id="SSF54171">
    <property type="entry name" value="DNA-binding domain"/>
    <property type="match status" value="1"/>
</dbReference>
<feature type="domain" description="AP2/ERF" evidence="4">
    <location>
        <begin position="72"/>
        <end position="128"/>
    </location>
</feature>
<dbReference type="InterPro" id="IPR001471">
    <property type="entry name" value="AP2/ERF_dom"/>
</dbReference>
<dbReference type="InterPro" id="IPR003615">
    <property type="entry name" value="HNH_nuc"/>
</dbReference>
<dbReference type="Gene3D" id="3.30.730.10">
    <property type="entry name" value="AP2/ERF domain"/>
    <property type="match status" value="1"/>
</dbReference>
<proteinExistence type="predicted"/>
<dbReference type="SMART" id="SM00380">
    <property type="entry name" value="AP2"/>
    <property type="match status" value="1"/>
</dbReference>
<organism evidence="5">
    <name type="scientific">marine sediment metagenome</name>
    <dbReference type="NCBI Taxonomy" id="412755"/>
    <lineage>
        <taxon>unclassified sequences</taxon>
        <taxon>metagenomes</taxon>
        <taxon>ecological metagenomes</taxon>
    </lineage>
</organism>
<gene>
    <name evidence="5" type="ORF">S03H2_12356</name>
</gene>
<sequence>MLYAVRRAKGRERTKGQVVWMHRSIFPPPQGMCIDHINNNALDNRKANLRLATHRQNNCNKLYAKRTASHSKYIGVSWHKYKKKWYAQISVNGKRKHIGYFDDEIEAGKAYDEAARKYHGDFAVLNFSQ</sequence>
<dbReference type="Pfam" id="PF00847">
    <property type="entry name" value="AP2"/>
    <property type="match status" value="1"/>
</dbReference>